<dbReference type="Gene3D" id="3.90.700.10">
    <property type="entry name" value="Succinate dehydrogenase/fumarate reductase flavoprotein, catalytic domain"/>
    <property type="match status" value="1"/>
</dbReference>
<dbReference type="EC" id="1.3.99.4" evidence="6"/>
<sequence length="579" mass="59615">MSRRSRSRRERSGDEVFLPVATSARPRTDLMTDVVVVGSDPGALAAALACRQAGWEVLVAEPTGQLGGQAANGSGRLWLPGGSAASGGVDDDYATARDYFDRVVGDPDAATSAPRRHAFLTGTAALHEWLTRLGVELRPDGVGDNYPHVPGGLGAGRVFVPGDHDATAIGMLGERLPGGVAPEPGGVVDRIEQGARAVGGAARGRRLVHGGAGLVAALLAACQRLQVTVWWDAPVQRLITVSRDEAGGNGSDDPGAVTGEGTGGAEVGVAGVVIERAGRPVRVLAGRGVVLAQGGFGADARLRREYLPVPSRPAWTIGAAADAGIRQLAWAQHLGLELAGLGNAWWRPALWMAGAGAVDPAGALAAPHGFVVDATGRRFADEAAAGVDFCRALFARARQFGPETVPAWLIVDADHRRRYRLGDIQPGHLPRSAARSGAVISARTLPELAWRIHVDAAGLQATAERFDMFVETGSDDDFGRGSSVADRARGDAGNRPNPCLGAVARPPFHAVRVVPGDRGTKGGLLTDEHARVLCAGGPVPGLWAIGTAAASVTGAADPAPGTGLAEAMVMGRVCARSIT</sequence>
<dbReference type="EMBL" id="JAAMOZ010000002">
    <property type="protein sequence ID" value="NIH58155.1"/>
    <property type="molecule type" value="Genomic_DNA"/>
</dbReference>
<evidence type="ECO:0000313" key="6">
    <source>
        <dbReference type="EMBL" id="NIH58155.1"/>
    </source>
</evidence>
<evidence type="ECO:0000259" key="5">
    <source>
        <dbReference type="Pfam" id="PF00890"/>
    </source>
</evidence>
<dbReference type="SUPFAM" id="SSF51905">
    <property type="entry name" value="FAD/NAD(P)-binding domain"/>
    <property type="match status" value="1"/>
</dbReference>
<evidence type="ECO:0000256" key="2">
    <source>
        <dbReference type="ARBA" id="ARBA00022630"/>
    </source>
</evidence>
<evidence type="ECO:0000313" key="7">
    <source>
        <dbReference type="Proteomes" id="UP000749311"/>
    </source>
</evidence>
<dbReference type="Proteomes" id="UP000749311">
    <property type="component" value="Unassembled WGS sequence"/>
</dbReference>
<gene>
    <name evidence="6" type="ORF">FB473_002847</name>
</gene>
<dbReference type="InterPro" id="IPR036188">
    <property type="entry name" value="FAD/NAD-bd_sf"/>
</dbReference>
<evidence type="ECO:0000256" key="4">
    <source>
        <dbReference type="ARBA" id="ARBA00023002"/>
    </source>
</evidence>
<dbReference type="InterPro" id="IPR027477">
    <property type="entry name" value="Succ_DH/fumarate_Rdtase_cat_sf"/>
</dbReference>
<dbReference type="SUPFAM" id="SSF56425">
    <property type="entry name" value="Succinate dehydrogenase/fumarate reductase flavoprotein, catalytic domain"/>
    <property type="match status" value="1"/>
</dbReference>
<keyword evidence="2" id="KW-0285">Flavoprotein</keyword>
<evidence type="ECO:0000256" key="3">
    <source>
        <dbReference type="ARBA" id="ARBA00022827"/>
    </source>
</evidence>
<name>A0ABX0SM87_9ACTN</name>
<dbReference type="Pfam" id="PF00890">
    <property type="entry name" value="FAD_binding_2"/>
    <property type="match status" value="1"/>
</dbReference>
<reference evidence="6 7" key="1">
    <citation type="submission" date="2020-02" db="EMBL/GenBank/DDBJ databases">
        <title>Sequencing the genomes of 1000 actinobacteria strains.</title>
        <authorList>
            <person name="Klenk H.-P."/>
        </authorList>
    </citation>
    <scope>NUCLEOTIDE SEQUENCE [LARGE SCALE GENOMIC DNA]</scope>
    <source>
        <strain evidence="6 7">DSM 19609</strain>
    </source>
</reference>
<keyword evidence="7" id="KW-1185">Reference proteome</keyword>
<keyword evidence="3" id="KW-0274">FAD</keyword>
<protein>
    <submittedName>
        <fullName evidence="6">3-oxosteroid 1-dehydrogenase</fullName>
        <ecNumber evidence="6">1.3.99.4</ecNumber>
    </submittedName>
</protein>
<comment type="cofactor">
    <cofactor evidence="1">
        <name>FAD</name>
        <dbReference type="ChEBI" id="CHEBI:57692"/>
    </cofactor>
</comment>
<organism evidence="6 7">
    <name type="scientific">Brooklawnia cerclae</name>
    <dbReference type="NCBI Taxonomy" id="349934"/>
    <lineage>
        <taxon>Bacteria</taxon>
        <taxon>Bacillati</taxon>
        <taxon>Actinomycetota</taxon>
        <taxon>Actinomycetes</taxon>
        <taxon>Propionibacteriales</taxon>
        <taxon>Propionibacteriaceae</taxon>
        <taxon>Brooklawnia</taxon>
    </lineage>
</organism>
<dbReference type="Gene3D" id="3.50.50.60">
    <property type="entry name" value="FAD/NAD(P)-binding domain"/>
    <property type="match status" value="1"/>
</dbReference>
<dbReference type="GO" id="GO:0047571">
    <property type="term" value="F:3-oxosteroid 1-dehydrogenase activity"/>
    <property type="evidence" value="ECO:0007669"/>
    <property type="project" value="UniProtKB-EC"/>
</dbReference>
<comment type="caution">
    <text evidence="6">The sequence shown here is derived from an EMBL/GenBank/DDBJ whole genome shotgun (WGS) entry which is preliminary data.</text>
</comment>
<dbReference type="InterPro" id="IPR003953">
    <property type="entry name" value="FAD-dep_OxRdtase_2_FAD-bd"/>
</dbReference>
<keyword evidence="4 6" id="KW-0560">Oxidoreductase</keyword>
<proteinExistence type="predicted"/>
<dbReference type="RefSeq" id="WP_167169963.1">
    <property type="nucleotide sequence ID" value="NZ_BAAAOO010000006.1"/>
</dbReference>
<dbReference type="PANTHER" id="PTHR43400">
    <property type="entry name" value="FUMARATE REDUCTASE"/>
    <property type="match status" value="1"/>
</dbReference>
<dbReference type="PANTHER" id="PTHR43400:SF10">
    <property type="entry name" value="3-OXOSTEROID 1-DEHYDROGENASE"/>
    <property type="match status" value="1"/>
</dbReference>
<evidence type="ECO:0000256" key="1">
    <source>
        <dbReference type="ARBA" id="ARBA00001974"/>
    </source>
</evidence>
<dbReference type="InterPro" id="IPR050315">
    <property type="entry name" value="FAD-oxidoreductase_2"/>
</dbReference>
<feature type="domain" description="FAD-dependent oxidoreductase 2 FAD-binding" evidence="5">
    <location>
        <begin position="33"/>
        <end position="564"/>
    </location>
</feature>
<accession>A0ABX0SM87</accession>